<protein>
    <submittedName>
        <fullName evidence="2">Uncharacterized protein</fullName>
    </submittedName>
</protein>
<feature type="non-terminal residue" evidence="2">
    <location>
        <position position="1"/>
    </location>
</feature>
<feature type="compositionally biased region" description="Low complexity" evidence="1">
    <location>
        <begin position="143"/>
        <end position="155"/>
    </location>
</feature>
<evidence type="ECO:0000313" key="3">
    <source>
        <dbReference type="Proteomes" id="UP001189429"/>
    </source>
</evidence>
<gene>
    <name evidence="2" type="ORF">PCOR1329_LOCUS58276</name>
</gene>
<keyword evidence="3" id="KW-1185">Reference proteome</keyword>
<name>A0ABN9VKR6_9DINO</name>
<sequence>RAPGCFPHFARPGAAGCGRTVPRRRPPSAPGAPGARPTASWNCGQWPGRRGGPRGQRGGAHRPSGGAARGGGCAPRLLRAQGARVRPGRQQSGGEEGEEGEAAGRAVGGVAKGPNLGCLCGSGCPDSDGEQPRWRQQQPAAEPGPDVPARAAARGGARGRPRPRRPTAGQAPRPSPDRGKSPRELSERVGGRASLRGRPRARSMPVCVWCPPKSGAAGPWFLPQGTGGRRHDNMSMSIESRIRCAGSRV</sequence>
<feature type="compositionally biased region" description="Gly residues" evidence="1">
    <location>
        <begin position="49"/>
        <end position="58"/>
    </location>
</feature>
<proteinExistence type="predicted"/>
<feature type="compositionally biased region" description="Low complexity" evidence="1">
    <location>
        <begin position="31"/>
        <end position="48"/>
    </location>
</feature>
<dbReference type="EMBL" id="CAUYUJ010017222">
    <property type="protein sequence ID" value="CAK0872950.1"/>
    <property type="molecule type" value="Genomic_DNA"/>
</dbReference>
<evidence type="ECO:0000313" key="2">
    <source>
        <dbReference type="EMBL" id="CAK0872950.1"/>
    </source>
</evidence>
<reference evidence="2" key="1">
    <citation type="submission" date="2023-10" db="EMBL/GenBank/DDBJ databases">
        <authorList>
            <person name="Chen Y."/>
            <person name="Shah S."/>
            <person name="Dougan E. K."/>
            <person name="Thang M."/>
            <person name="Chan C."/>
        </authorList>
    </citation>
    <scope>NUCLEOTIDE SEQUENCE [LARGE SCALE GENOMIC DNA]</scope>
</reference>
<accession>A0ABN9VKR6</accession>
<feature type="compositionally biased region" description="Basic and acidic residues" evidence="1">
    <location>
        <begin position="175"/>
        <end position="190"/>
    </location>
</feature>
<feature type="region of interest" description="Disordered" evidence="1">
    <location>
        <begin position="1"/>
        <end position="206"/>
    </location>
</feature>
<evidence type="ECO:0000256" key="1">
    <source>
        <dbReference type="SAM" id="MobiDB-lite"/>
    </source>
</evidence>
<organism evidence="2 3">
    <name type="scientific">Prorocentrum cordatum</name>
    <dbReference type="NCBI Taxonomy" id="2364126"/>
    <lineage>
        <taxon>Eukaryota</taxon>
        <taxon>Sar</taxon>
        <taxon>Alveolata</taxon>
        <taxon>Dinophyceae</taxon>
        <taxon>Prorocentrales</taxon>
        <taxon>Prorocentraceae</taxon>
        <taxon>Prorocentrum</taxon>
    </lineage>
</organism>
<comment type="caution">
    <text evidence="2">The sequence shown here is derived from an EMBL/GenBank/DDBJ whole genome shotgun (WGS) entry which is preliminary data.</text>
</comment>
<dbReference type="Proteomes" id="UP001189429">
    <property type="component" value="Unassembled WGS sequence"/>
</dbReference>